<protein>
    <submittedName>
        <fullName evidence="1">Uncharacterized protein</fullName>
    </submittedName>
</protein>
<reference evidence="1 2" key="1">
    <citation type="journal article" date="2011" name="J. Bacteriol.">
        <title>Draft genome sequence of Caloramator australicus strain RC3T, a thermoanaerobe from the Great Artesian Basin of Australia.</title>
        <authorList>
            <person name="Ogg C.D."/>
            <person name="Patel B.K.C."/>
        </authorList>
    </citation>
    <scope>NUCLEOTIDE SEQUENCE [LARGE SCALE GENOMIC DNA]</scope>
    <source>
        <strain evidence="1 2">RC3</strain>
    </source>
</reference>
<keyword evidence="2" id="KW-1185">Reference proteome</keyword>
<dbReference type="AlphaFoldDB" id="I7K556"/>
<organism evidence="1 2">
    <name type="scientific">Caloramator australicus RC3</name>
    <dbReference type="NCBI Taxonomy" id="857293"/>
    <lineage>
        <taxon>Bacteria</taxon>
        <taxon>Bacillati</taxon>
        <taxon>Bacillota</taxon>
        <taxon>Clostridia</taxon>
        <taxon>Eubacteriales</taxon>
        <taxon>Clostridiaceae</taxon>
        <taxon>Caloramator</taxon>
    </lineage>
</organism>
<sequence length="57" mass="6235">MEGVYVSSHVYVSFLSLYDANDGNGKNAKHALYDANADDAHAYDGDVNDANDAYAYR</sequence>
<evidence type="ECO:0000313" key="2">
    <source>
        <dbReference type="Proteomes" id="UP000007652"/>
    </source>
</evidence>
<dbReference type="STRING" id="857293.CAAU_0610"/>
<proteinExistence type="predicted"/>
<dbReference type="Proteomes" id="UP000007652">
    <property type="component" value="Unassembled WGS sequence"/>
</dbReference>
<dbReference type="EMBL" id="CAKP01000026">
    <property type="protein sequence ID" value="CCJ32694.1"/>
    <property type="molecule type" value="Genomic_DNA"/>
</dbReference>
<name>I7K556_9CLOT</name>
<gene>
    <name evidence="1" type="ORF">CAAU_0610</name>
</gene>
<evidence type="ECO:0000313" key="1">
    <source>
        <dbReference type="EMBL" id="CCJ32694.1"/>
    </source>
</evidence>
<accession>I7K556</accession>
<comment type="caution">
    <text evidence="1">The sequence shown here is derived from an EMBL/GenBank/DDBJ whole genome shotgun (WGS) entry which is preliminary data.</text>
</comment>